<comment type="caution">
    <text evidence="2">The sequence shown here is derived from an EMBL/GenBank/DDBJ whole genome shotgun (WGS) entry which is preliminary data.</text>
</comment>
<sequence>MRFAGSIVVAVAVLATSSARAAVELSTAAVASPARDAGAMGSRDSLGALDSWMNSGFTARSAADGDELFAVDDALLTRLGAPDPAAKRNPFARTLLLIIFAGLTAVFAGRKNGGRGLIAG</sequence>
<keyword evidence="1" id="KW-0732">Signal</keyword>
<feature type="signal peptide" evidence="1">
    <location>
        <begin position="1"/>
        <end position="21"/>
    </location>
</feature>
<evidence type="ECO:0000256" key="1">
    <source>
        <dbReference type="SAM" id="SignalP"/>
    </source>
</evidence>
<evidence type="ECO:0008006" key="4">
    <source>
        <dbReference type="Google" id="ProtNLM"/>
    </source>
</evidence>
<organism evidence="2 3">
    <name type="scientific">Roseiarcus fermentans</name>
    <dbReference type="NCBI Taxonomy" id="1473586"/>
    <lineage>
        <taxon>Bacteria</taxon>
        <taxon>Pseudomonadati</taxon>
        <taxon>Pseudomonadota</taxon>
        <taxon>Alphaproteobacteria</taxon>
        <taxon>Hyphomicrobiales</taxon>
        <taxon>Roseiarcaceae</taxon>
        <taxon>Roseiarcus</taxon>
    </lineage>
</organism>
<feature type="chain" id="PRO_5016578708" description="MYXO-CTERM domain-containing protein" evidence="1">
    <location>
        <begin position="22"/>
        <end position="120"/>
    </location>
</feature>
<name>A0A366F021_9HYPH</name>
<accession>A0A366F021</accession>
<evidence type="ECO:0000313" key="2">
    <source>
        <dbReference type="EMBL" id="RBP07079.1"/>
    </source>
</evidence>
<reference evidence="2 3" key="1">
    <citation type="submission" date="2018-06" db="EMBL/GenBank/DDBJ databases">
        <title>Genomic Encyclopedia of Type Strains, Phase IV (KMG-IV): sequencing the most valuable type-strain genomes for metagenomic binning, comparative biology and taxonomic classification.</title>
        <authorList>
            <person name="Goeker M."/>
        </authorList>
    </citation>
    <scope>NUCLEOTIDE SEQUENCE [LARGE SCALE GENOMIC DNA]</scope>
    <source>
        <strain evidence="2 3">DSM 24875</strain>
    </source>
</reference>
<protein>
    <recommendedName>
        <fullName evidence="4">MYXO-CTERM domain-containing protein</fullName>
    </recommendedName>
</protein>
<dbReference type="EMBL" id="QNRK01000029">
    <property type="protein sequence ID" value="RBP07079.1"/>
    <property type="molecule type" value="Genomic_DNA"/>
</dbReference>
<gene>
    <name evidence="2" type="ORF">DFR50_1299</name>
</gene>
<keyword evidence="3" id="KW-1185">Reference proteome</keyword>
<dbReference type="Proteomes" id="UP000253529">
    <property type="component" value="Unassembled WGS sequence"/>
</dbReference>
<dbReference type="AlphaFoldDB" id="A0A366F021"/>
<evidence type="ECO:0000313" key="3">
    <source>
        <dbReference type="Proteomes" id="UP000253529"/>
    </source>
</evidence>
<proteinExistence type="predicted"/>